<proteinExistence type="predicted"/>
<dbReference type="Pfam" id="PF07589">
    <property type="entry name" value="PEP-CTERM"/>
    <property type="match status" value="1"/>
</dbReference>
<evidence type="ECO:0000259" key="1">
    <source>
        <dbReference type="Pfam" id="PF07589"/>
    </source>
</evidence>
<keyword evidence="3" id="KW-1185">Reference proteome</keyword>
<dbReference type="NCBIfam" id="TIGR02595">
    <property type="entry name" value="PEP_CTERM"/>
    <property type="match status" value="1"/>
</dbReference>
<sequence>MLNIYDEAQVRFYSESGEKMMKRGLLAAAAGLSMIVSAAAEAAVIKFTGSANGRDVSGLITYDPNTPAVDTTEYTSGTVSLYFPGTLKFVSGGLKRNSEFTLVVGDAKEGNSEGATDVFNAFVPAGSRESYGFLLDYGTASAWDSSAIPTFLASGPATFSYDYAGDGFSIPVTFSTAVPEPTTWAMMMMGFGVSGAAMRRRPRRKVATV</sequence>
<dbReference type="AlphaFoldDB" id="A0A840YJZ4"/>
<dbReference type="RefSeq" id="WP_246352136.1">
    <property type="nucleotide sequence ID" value="NZ_JACIJF010000001.1"/>
</dbReference>
<accession>A0A840YJZ4</accession>
<evidence type="ECO:0000313" key="3">
    <source>
        <dbReference type="Proteomes" id="UP000527143"/>
    </source>
</evidence>
<feature type="domain" description="Ice-binding protein C-terminal" evidence="1">
    <location>
        <begin position="177"/>
        <end position="201"/>
    </location>
</feature>
<comment type="caution">
    <text evidence="2">The sequence shown here is derived from an EMBL/GenBank/DDBJ whole genome shotgun (WGS) entry which is preliminary data.</text>
</comment>
<dbReference type="NCBIfam" id="NF035944">
    <property type="entry name" value="PEPxxWA-CTERM"/>
    <property type="match status" value="1"/>
</dbReference>
<gene>
    <name evidence="2" type="ORF">FHT02_000542</name>
</gene>
<evidence type="ECO:0000313" key="2">
    <source>
        <dbReference type="EMBL" id="MBB5709336.1"/>
    </source>
</evidence>
<organism evidence="2 3">
    <name type="scientific">Sphingomonas xinjiangensis</name>
    <dbReference type="NCBI Taxonomy" id="643568"/>
    <lineage>
        <taxon>Bacteria</taxon>
        <taxon>Pseudomonadati</taxon>
        <taxon>Pseudomonadota</taxon>
        <taxon>Alphaproteobacteria</taxon>
        <taxon>Sphingomonadales</taxon>
        <taxon>Sphingomonadaceae</taxon>
        <taxon>Sphingomonas</taxon>
    </lineage>
</organism>
<dbReference type="Proteomes" id="UP000527143">
    <property type="component" value="Unassembled WGS sequence"/>
</dbReference>
<dbReference type="InterPro" id="IPR013424">
    <property type="entry name" value="Ice-binding_C"/>
</dbReference>
<reference evidence="2 3" key="1">
    <citation type="submission" date="2020-08" db="EMBL/GenBank/DDBJ databases">
        <title>Genomic Encyclopedia of Type Strains, Phase IV (KMG-IV): sequencing the most valuable type-strain genomes for metagenomic binning, comparative biology and taxonomic classification.</title>
        <authorList>
            <person name="Goeker M."/>
        </authorList>
    </citation>
    <scope>NUCLEOTIDE SEQUENCE [LARGE SCALE GENOMIC DNA]</scope>
    <source>
        <strain evidence="2 3">DSM 26736</strain>
    </source>
</reference>
<dbReference type="EMBL" id="JACIJF010000001">
    <property type="protein sequence ID" value="MBB5709336.1"/>
    <property type="molecule type" value="Genomic_DNA"/>
</dbReference>
<name>A0A840YJZ4_9SPHN</name>
<protein>
    <recommendedName>
        <fullName evidence="1">Ice-binding protein C-terminal domain-containing protein</fullName>
    </recommendedName>
</protein>